<evidence type="ECO:0000313" key="2">
    <source>
        <dbReference type="Proteomes" id="UP001165960"/>
    </source>
</evidence>
<accession>A0ACC2S0L8</accession>
<comment type="caution">
    <text evidence="1">The sequence shown here is derived from an EMBL/GenBank/DDBJ whole genome shotgun (WGS) entry which is preliminary data.</text>
</comment>
<gene>
    <name evidence="1" type="ORF">DSO57_1000634</name>
</gene>
<dbReference type="Proteomes" id="UP001165960">
    <property type="component" value="Unassembled WGS sequence"/>
</dbReference>
<name>A0ACC2S0L8_9FUNG</name>
<evidence type="ECO:0000313" key="1">
    <source>
        <dbReference type="EMBL" id="KAJ9055776.1"/>
    </source>
</evidence>
<dbReference type="EMBL" id="QTSX02006391">
    <property type="protein sequence ID" value="KAJ9055776.1"/>
    <property type="molecule type" value="Genomic_DNA"/>
</dbReference>
<sequence>MRYYREEAVESDASSSFTEVDEMEAMTSYQFASRLIDSSVARCNENIKRHPSIASLSTAQFAFLCLGGFEYFSQYIKSPRGRHGKFSALEVATIQMMLIIVIFVASWFLLINAWLIISYDCYRNMDSEPEPTPIHSY</sequence>
<proteinExistence type="predicted"/>
<organism evidence="1 2">
    <name type="scientific">Entomophthora muscae</name>
    <dbReference type="NCBI Taxonomy" id="34485"/>
    <lineage>
        <taxon>Eukaryota</taxon>
        <taxon>Fungi</taxon>
        <taxon>Fungi incertae sedis</taxon>
        <taxon>Zoopagomycota</taxon>
        <taxon>Entomophthoromycotina</taxon>
        <taxon>Entomophthoromycetes</taxon>
        <taxon>Entomophthorales</taxon>
        <taxon>Entomophthoraceae</taxon>
        <taxon>Entomophthora</taxon>
    </lineage>
</organism>
<protein>
    <submittedName>
        <fullName evidence="1">Uncharacterized protein</fullName>
    </submittedName>
</protein>
<reference evidence="1" key="1">
    <citation type="submission" date="2022-04" db="EMBL/GenBank/DDBJ databases">
        <title>Genome of the entomopathogenic fungus Entomophthora muscae.</title>
        <authorList>
            <person name="Elya C."/>
            <person name="Lovett B.R."/>
            <person name="Lee E."/>
            <person name="Macias A.M."/>
            <person name="Hajek A.E."/>
            <person name="De Bivort B.L."/>
            <person name="Kasson M.T."/>
            <person name="De Fine Licht H.H."/>
            <person name="Stajich J.E."/>
        </authorList>
    </citation>
    <scope>NUCLEOTIDE SEQUENCE</scope>
    <source>
        <strain evidence="1">Berkeley</strain>
    </source>
</reference>
<keyword evidence="2" id="KW-1185">Reference proteome</keyword>